<keyword evidence="2" id="KW-1185">Reference proteome</keyword>
<dbReference type="Pfam" id="PF19883">
    <property type="entry name" value="DUF6356"/>
    <property type="match status" value="1"/>
</dbReference>
<accession>A0A1X7BZB5</accession>
<organism evidence="1 2">
    <name type="scientific">Roseovarius aestuarii</name>
    <dbReference type="NCBI Taxonomy" id="475083"/>
    <lineage>
        <taxon>Bacteria</taxon>
        <taxon>Pseudomonadati</taxon>
        <taxon>Pseudomonadota</taxon>
        <taxon>Alphaproteobacteria</taxon>
        <taxon>Rhodobacterales</taxon>
        <taxon>Roseobacteraceae</taxon>
        <taxon>Roseovarius</taxon>
    </lineage>
</organism>
<evidence type="ECO:0000313" key="1">
    <source>
        <dbReference type="EMBL" id="SMC14629.1"/>
    </source>
</evidence>
<dbReference type="EMBL" id="FWXB01000033">
    <property type="protein sequence ID" value="SMC14629.1"/>
    <property type="molecule type" value="Genomic_DNA"/>
</dbReference>
<dbReference type="RefSeq" id="WP_085802536.1">
    <property type="nucleotide sequence ID" value="NZ_FWXB01000033.1"/>
</dbReference>
<reference evidence="1 2" key="1">
    <citation type="submission" date="2017-03" db="EMBL/GenBank/DDBJ databases">
        <authorList>
            <person name="Afonso C.L."/>
            <person name="Miller P.J."/>
            <person name="Scott M.A."/>
            <person name="Spackman E."/>
            <person name="Goraichik I."/>
            <person name="Dimitrov K.M."/>
            <person name="Suarez D.L."/>
            <person name="Swayne D.E."/>
        </authorList>
    </citation>
    <scope>NUCLEOTIDE SEQUENCE [LARGE SCALE GENOMIC DNA]</scope>
    <source>
        <strain evidence="1 2">CECT 7745</strain>
    </source>
</reference>
<dbReference type="AlphaFoldDB" id="A0A1X7BZB5"/>
<protein>
    <recommendedName>
        <fullName evidence="3">Capsule biosynthesis protein</fullName>
    </recommendedName>
</protein>
<proteinExistence type="predicted"/>
<dbReference type="Proteomes" id="UP000193224">
    <property type="component" value="Unassembled WGS sequence"/>
</dbReference>
<gene>
    <name evidence="1" type="ORF">ROA7745_04498</name>
</gene>
<evidence type="ECO:0008006" key="3">
    <source>
        <dbReference type="Google" id="ProtNLM"/>
    </source>
</evidence>
<evidence type="ECO:0000313" key="2">
    <source>
        <dbReference type="Proteomes" id="UP000193224"/>
    </source>
</evidence>
<sequence length="68" mass="7627">MISRVFLDHPRSVDESYFEHMAFAGKFGLKLFAAGCCAMVHAVIPCAFEKTASRMIAEMYAKTHNRGQ</sequence>
<name>A0A1X7BZB5_9RHOB</name>
<dbReference type="InterPro" id="IPR045936">
    <property type="entry name" value="DUF6356"/>
</dbReference>
<dbReference type="OrthoDB" id="7652114at2"/>